<dbReference type="PANTHER" id="PTHR47260:SF1">
    <property type="entry name" value="UPF0644 PROTEIN PB2B4.06"/>
    <property type="match status" value="1"/>
</dbReference>
<dbReference type="EMBL" id="CP073346">
    <property type="protein sequence ID" value="UTW09929.1"/>
    <property type="molecule type" value="Genomic_DNA"/>
</dbReference>
<dbReference type="CDD" id="cd03443">
    <property type="entry name" value="PaaI_thioesterase"/>
    <property type="match status" value="1"/>
</dbReference>
<evidence type="ECO:0000256" key="1">
    <source>
        <dbReference type="ARBA" id="ARBA00022801"/>
    </source>
</evidence>
<sequence length="139" mass="14496">MSTWQARPACSTSCSTGSAAASVRPTAEHFNPLGGVHGGYTATLFDAALGLAVYSAAEPDAVYVTASLEVTYLRPLDAQAVPLSVEAQLLHRDGRQVMAEASLQDCQGRLCARASARFTQPLDPGAAPRSQTDGESTVE</sequence>
<dbReference type="Proteomes" id="UP001059672">
    <property type="component" value="Chromosome"/>
</dbReference>
<evidence type="ECO:0000313" key="4">
    <source>
        <dbReference type="Proteomes" id="UP001059672"/>
    </source>
</evidence>
<evidence type="ECO:0000313" key="3">
    <source>
        <dbReference type="EMBL" id="UTW09929.1"/>
    </source>
</evidence>
<protein>
    <submittedName>
        <fullName evidence="3">PaaI family thioesterase</fullName>
    </submittedName>
</protein>
<dbReference type="Gene3D" id="3.10.129.10">
    <property type="entry name" value="Hotdog Thioesterase"/>
    <property type="match status" value="1"/>
</dbReference>
<dbReference type="PANTHER" id="PTHR47260">
    <property type="entry name" value="UPF0644 PROTEIN PB2B4.06"/>
    <property type="match status" value="1"/>
</dbReference>
<dbReference type="InterPro" id="IPR003736">
    <property type="entry name" value="PAAI_dom"/>
</dbReference>
<dbReference type="InterPro" id="IPR052061">
    <property type="entry name" value="PTE-AB_protein"/>
</dbReference>
<gene>
    <name evidence="3" type="ORF">KDW96_15620</name>
</gene>
<dbReference type="InterPro" id="IPR006683">
    <property type="entry name" value="Thioestr_dom"/>
</dbReference>
<dbReference type="InterPro" id="IPR029069">
    <property type="entry name" value="HotDog_dom_sf"/>
</dbReference>
<dbReference type="NCBIfam" id="TIGR00369">
    <property type="entry name" value="unchar_dom_1"/>
    <property type="match status" value="1"/>
</dbReference>
<reference evidence="3" key="1">
    <citation type="submission" date="2021-04" db="EMBL/GenBank/DDBJ databases">
        <title>Oceanospirillales bacteria with DddD are important DMSP degraders in coastal seawater.</title>
        <authorList>
            <person name="Liu J."/>
        </authorList>
    </citation>
    <scope>NUCLEOTIDE SEQUENCE</scope>
    <source>
        <strain evidence="3">D13-4</strain>
    </source>
</reference>
<dbReference type="SUPFAM" id="SSF54637">
    <property type="entry name" value="Thioesterase/thiol ester dehydrase-isomerase"/>
    <property type="match status" value="1"/>
</dbReference>
<keyword evidence="1" id="KW-0378">Hydrolase</keyword>
<evidence type="ECO:0000259" key="2">
    <source>
        <dbReference type="Pfam" id="PF03061"/>
    </source>
</evidence>
<keyword evidence="4" id="KW-1185">Reference proteome</keyword>
<proteinExistence type="predicted"/>
<dbReference type="Pfam" id="PF03061">
    <property type="entry name" value="4HBT"/>
    <property type="match status" value="1"/>
</dbReference>
<organism evidence="3 4">
    <name type="scientific">Pseudomonas benzenivorans</name>
    <dbReference type="NCBI Taxonomy" id="556533"/>
    <lineage>
        <taxon>Bacteria</taxon>
        <taxon>Pseudomonadati</taxon>
        <taxon>Pseudomonadota</taxon>
        <taxon>Gammaproteobacteria</taxon>
        <taxon>Pseudomonadales</taxon>
        <taxon>Pseudomonadaceae</taxon>
        <taxon>Pseudomonas</taxon>
    </lineage>
</organism>
<name>A0ABY5HD71_9PSED</name>
<accession>A0ABY5HD71</accession>
<feature type="domain" description="Thioesterase" evidence="2">
    <location>
        <begin position="34"/>
        <end position="112"/>
    </location>
</feature>